<dbReference type="PANTHER" id="PTHR11359">
    <property type="entry name" value="AMP DEAMINASE"/>
    <property type="match status" value="1"/>
</dbReference>
<dbReference type="InterPro" id="IPR032466">
    <property type="entry name" value="Metal_Hydrolase"/>
</dbReference>
<gene>
    <name evidence="3" type="ORF">Tco025E_01867</name>
</gene>
<organism evidence="3 4">
    <name type="scientific">Trypanosoma conorhini</name>
    <dbReference type="NCBI Taxonomy" id="83891"/>
    <lineage>
        <taxon>Eukaryota</taxon>
        <taxon>Discoba</taxon>
        <taxon>Euglenozoa</taxon>
        <taxon>Kinetoplastea</taxon>
        <taxon>Metakinetoplastina</taxon>
        <taxon>Trypanosomatida</taxon>
        <taxon>Trypanosomatidae</taxon>
        <taxon>Trypanosoma</taxon>
    </lineage>
</organism>
<dbReference type="OrthoDB" id="1723809at2759"/>
<dbReference type="EC" id="3.5.4.6" evidence="3"/>
<dbReference type="GO" id="GO:0032264">
    <property type="term" value="P:IMP salvage"/>
    <property type="evidence" value="ECO:0007669"/>
    <property type="project" value="InterPro"/>
</dbReference>
<dbReference type="Gene3D" id="3.20.20.140">
    <property type="entry name" value="Metal-dependent hydrolases"/>
    <property type="match status" value="3"/>
</dbReference>
<dbReference type="GO" id="GO:0005829">
    <property type="term" value="C:cytosol"/>
    <property type="evidence" value="ECO:0007669"/>
    <property type="project" value="TreeGrafter"/>
</dbReference>
<reference evidence="3 4" key="1">
    <citation type="journal article" date="2018" name="BMC Genomics">
        <title>Genomic comparison of Trypanosoma conorhini and Trypanosoma rangeli to Trypanosoma cruzi strains of high and low virulence.</title>
        <authorList>
            <person name="Bradwell K.R."/>
            <person name="Koparde V.N."/>
            <person name="Matveyev A.V."/>
            <person name="Serrano M.G."/>
            <person name="Alves J.M."/>
            <person name="Parikh H."/>
            <person name="Huang B."/>
            <person name="Lee V."/>
            <person name="Espinosa-Alvarez O."/>
            <person name="Ortiz P.A."/>
            <person name="Costa-Martins A.G."/>
            <person name="Teixeira M.M."/>
            <person name="Buck G.A."/>
        </authorList>
    </citation>
    <scope>NUCLEOTIDE SEQUENCE [LARGE SCALE GENOMIC DNA]</scope>
    <source>
        <strain evidence="3 4">025E</strain>
    </source>
</reference>
<dbReference type="FunFam" id="3.20.20.140:FF:000035">
    <property type="entry name" value="Probable amp deaminase"/>
    <property type="match status" value="1"/>
</dbReference>
<dbReference type="Pfam" id="PF19326">
    <property type="entry name" value="AMP_deaminase"/>
    <property type="match status" value="2"/>
</dbReference>
<dbReference type="GO" id="GO:0046033">
    <property type="term" value="P:AMP metabolic process"/>
    <property type="evidence" value="ECO:0007669"/>
    <property type="project" value="TreeGrafter"/>
</dbReference>
<comment type="caution">
    <text evidence="3">The sequence shown here is derived from an EMBL/GenBank/DDBJ whole genome shotgun (WGS) entry which is preliminary data.</text>
</comment>
<accession>A0A422Q7C5</accession>
<evidence type="ECO:0000256" key="1">
    <source>
        <dbReference type="ARBA" id="ARBA00006676"/>
    </source>
</evidence>
<dbReference type="EMBL" id="MKKU01000068">
    <property type="protein sequence ID" value="RNF25862.1"/>
    <property type="molecule type" value="Genomic_DNA"/>
</dbReference>
<feature type="region of interest" description="Disordered" evidence="2">
    <location>
        <begin position="1"/>
        <end position="76"/>
    </location>
</feature>
<dbReference type="GeneID" id="40315478"/>
<feature type="compositionally biased region" description="Low complexity" evidence="2">
    <location>
        <begin position="42"/>
        <end position="65"/>
    </location>
</feature>
<feature type="compositionally biased region" description="Gly residues" evidence="2">
    <location>
        <begin position="1429"/>
        <end position="1438"/>
    </location>
</feature>
<sequence>MPNGAPTPTGAEANRQPPAAAEEADGDIITRQLSRARLYGRSSNTNANNHSATPATSSTAANNKNDGGGDGPRSTYKKVYKVSIDGDDGDRDFLKCAGMIAAIISSRQAYKGCDKGELEVSFESDALDLFTQLQGQQSGDGCVLKFDAGVYRFTGMKTEIVPWETYVRDVKAVFSAIESGPCLSTARTRLTTIAEKSQLYFLLNGGVELSYNKDMLGGGVYAICARVDNAVHLPTSVTVPTLLDFIITTAVEQPRTPLFHDERGRLVHLMEYLESCGVRDPSEITGQGLGLQPLPQRNKFQQFNVLDTNLNPSGNFGAHLLQAIFSTTGPKDGDLFGALIRPELEKREFKDRQVVATEILFPLYGQNAEELQKLAAWVRRQGFNSFELNMWTLCIPRSAPLRGPNEQPVTCVTLGDQLRHIFYPMFMATLYPMDVAWADVAALLRKTGAISIRPKRVFHTENFLSQAVDPDDIKYGDAVNDHYFFYYIWANLATLNALRTRLGLNTLNFSPSVFEVAPAYDQLVSSFLLADVVYHATSLEKSWIMQYLFMYCRIGVVMSPLRDNTLRMSYFDHPLVRYLSQGLLVSVTTSDPLYFHHSATPLVEEYATLMKLHSLLPMDVCELARNSVLNSNFPLEMKRRWLGDEFQVAVNRGNDIRRSGVCDARLEFRSECLVHEETVLNLVLSQVCKKGEQPVSLSFLSMRNPARMSAEESHHSRGGLRLNYTDWRVVYPRIDIVGGKIQASATDAVELLRDVISLRTKYVKSHVIDIDVKVEDVFNDSKFDESKWEYNNYYGVFLLSRIGKPPPWPMFIPPVREFIRDVAAVREAVMSHRNLQVLADQRLQLLERKFLLHLSLNISKEAGRKEEKEWNSRDFFTAHKVDTNVQTAAGMNARTLLEFFVEKALHHGHDVVFEEDDQPVTLRQMLERCQINATRITVDELNHLISSNPHIRNTFLEVDNLMKGRYFAELTKRTLELYQEDAFSFSENRLVIKGAAKDEWWKLAQWFDRYGMASPQNRWMINLPRQYRRLRQEGVVRNFGEYIDNLFQPLWEISLHPAQDTKLHYFLTHVSGMDCVGDESKMDLPLTATYPHDWDSDLNPPYNLYLYYYWANITTLNEFRASRGLGTFSFRPQCGELGGVEHLIGGFLLANGINHGVTLSQNPVLEYMYYITQLGVAMSPLSNTAAASAYLSNPFPLFFRRGLNVSLATNEPLYFHFTREPLIEEYSIAAKIWQFEFNDLSEIARNSVKKSGFPPTWKENALGRLYHLNSALGNDVRKSRVSDIRVAYRYEAYHSELDFLSGQLSGGRQMPRAMRLLEEEIAVYEEVMQTKVVLPAVADEDEGREETRSPAARVVRLKADLEALERDMQRMQFLTTQLGSENRGIVEAFNRIRAKLATEGLVVMGNLTNRPASQSANGVAAGKTNDDGSGSGGGGGGVRENHVKESA</sequence>
<dbReference type="InterPro" id="IPR006329">
    <property type="entry name" value="AMPD"/>
</dbReference>
<dbReference type="SUPFAM" id="SSF51556">
    <property type="entry name" value="Metallo-dependent hydrolases"/>
    <property type="match status" value="2"/>
</dbReference>
<evidence type="ECO:0000313" key="3">
    <source>
        <dbReference type="EMBL" id="RNF25862.1"/>
    </source>
</evidence>
<dbReference type="PANTHER" id="PTHR11359:SF6">
    <property type="entry name" value="DEAMINASE, PUTATIVE-RELATED"/>
    <property type="match status" value="1"/>
</dbReference>
<dbReference type="Gene3D" id="4.10.800.20">
    <property type="match status" value="1"/>
</dbReference>
<evidence type="ECO:0000313" key="4">
    <source>
        <dbReference type="Proteomes" id="UP000284403"/>
    </source>
</evidence>
<name>A0A422Q7C5_9TRYP</name>
<dbReference type="RefSeq" id="XP_029231068.1">
    <property type="nucleotide sequence ID" value="XM_029368803.1"/>
</dbReference>
<feature type="region of interest" description="Disordered" evidence="2">
    <location>
        <begin position="1411"/>
        <end position="1447"/>
    </location>
</feature>
<proteinExistence type="inferred from homology"/>
<protein>
    <submittedName>
        <fullName evidence="3">Adenosine monophosphate deaminase-like protein</fullName>
        <ecNumber evidence="3">3.5.4.6</ecNumber>
    </submittedName>
</protein>
<dbReference type="Proteomes" id="UP000284403">
    <property type="component" value="Unassembled WGS sequence"/>
</dbReference>
<evidence type="ECO:0000256" key="2">
    <source>
        <dbReference type="SAM" id="MobiDB-lite"/>
    </source>
</evidence>
<comment type="similarity">
    <text evidence="1">Belongs to the metallo-dependent hydrolases superfamily. Adenosine and AMP deaminases family.</text>
</comment>
<keyword evidence="4" id="KW-1185">Reference proteome</keyword>
<dbReference type="GO" id="GO:0003876">
    <property type="term" value="F:AMP deaminase activity"/>
    <property type="evidence" value="ECO:0007669"/>
    <property type="project" value="UniProtKB-EC"/>
</dbReference>
<keyword evidence="3" id="KW-0378">Hydrolase</keyword>